<reference evidence="1 2" key="1">
    <citation type="submission" date="2016-10" db="EMBL/GenBank/DDBJ databases">
        <authorList>
            <person name="de Groot N.N."/>
        </authorList>
    </citation>
    <scope>NUCLEOTIDE SEQUENCE [LARGE SCALE GENOMIC DNA]</scope>
    <source>
        <strain evidence="1 2">ATCC 43154</strain>
    </source>
</reference>
<name>A0A1I4I492_9BURK</name>
<dbReference type="GO" id="GO:0006974">
    <property type="term" value="P:DNA damage response"/>
    <property type="evidence" value="ECO:0007669"/>
    <property type="project" value="TreeGrafter"/>
</dbReference>
<dbReference type="AlphaFoldDB" id="A0A1I4I492"/>
<sequence length="327" mass="35850">MSPLITLRSGLSGTDGLAHLRETIKLSLRAFLNRQATYGWLQLLNSHPLFHELVKARPRLVYKIYRPYLSNTFDCAERLALLQAHYRFIFRHGLGALVVRAAQQPVLLGQVEGKGGAFYGVELCAVEPLEREGELVLRLVQGADLVYSVAFSFFRDGPHMALGIGCLQGPQGEHGLGLIREATRELHGLRPKNLMVRLLAQLGHDFGCRHMLLVGNPNRAVRAAARKGRVYADYDALWQEMEARPRLDGDYQLPCEPLCPPDMAGIASKKRSEARKRFDTLLALAATVRAGLQAPHIEAVASGVDAAHDFSAAAAAADELNYAGAAL</sequence>
<accession>A0A1I4I492</accession>
<dbReference type="Proteomes" id="UP000199470">
    <property type="component" value="Unassembled WGS sequence"/>
</dbReference>
<dbReference type="PANTHER" id="PTHR38785:SF1">
    <property type="entry name" value="HOMOLOG OF VIRK"/>
    <property type="match status" value="1"/>
</dbReference>
<evidence type="ECO:0008006" key="3">
    <source>
        <dbReference type="Google" id="ProtNLM"/>
    </source>
</evidence>
<dbReference type="PANTHER" id="PTHR38785">
    <property type="entry name" value="HOMOLOG OF VIRK"/>
    <property type="match status" value="1"/>
</dbReference>
<evidence type="ECO:0000313" key="2">
    <source>
        <dbReference type="Proteomes" id="UP000199470"/>
    </source>
</evidence>
<dbReference type="OrthoDB" id="1238765at2"/>
<proteinExistence type="predicted"/>
<evidence type="ECO:0000313" key="1">
    <source>
        <dbReference type="EMBL" id="SFL49159.1"/>
    </source>
</evidence>
<dbReference type="EMBL" id="FOTW01000004">
    <property type="protein sequence ID" value="SFL49159.1"/>
    <property type="molecule type" value="Genomic_DNA"/>
</dbReference>
<keyword evidence="2" id="KW-1185">Reference proteome</keyword>
<dbReference type="InterPro" id="IPR007488">
    <property type="entry name" value="DUF535"/>
</dbReference>
<protein>
    <recommendedName>
        <fullName evidence="3">DUF535 domain-containing protein</fullName>
    </recommendedName>
</protein>
<organism evidence="1 2">
    <name type="scientific">Rugamonas rubra</name>
    <dbReference type="NCBI Taxonomy" id="758825"/>
    <lineage>
        <taxon>Bacteria</taxon>
        <taxon>Pseudomonadati</taxon>
        <taxon>Pseudomonadota</taxon>
        <taxon>Betaproteobacteria</taxon>
        <taxon>Burkholderiales</taxon>
        <taxon>Oxalobacteraceae</taxon>
        <taxon>Telluria group</taxon>
        <taxon>Rugamonas</taxon>
    </lineage>
</organism>
<dbReference type="STRING" id="758825.SAMN02982985_00456"/>
<gene>
    <name evidence="1" type="ORF">SAMN02982985_00456</name>
</gene>
<dbReference type="Pfam" id="PF04393">
    <property type="entry name" value="DUF535"/>
    <property type="match status" value="1"/>
</dbReference>
<dbReference type="RefSeq" id="WP_093383043.1">
    <property type="nucleotide sequence ID" value="NZ_FOTW01000004.1"/>
</dbReference>